<dbReference type="AlphaFoldDB" id="W2CUF1"/>
<evidence type="ECO:0008006" key="3">
    <source>
        <dbReference type="Google" id="ProtNLM"/>
    </source>
</evidence>
<evidence type="ECO:0000313" key="2">
    <source>
        <dbReference type="Proteomes" id="UP000034982"/>
    </source>
</evidence>
<gene>
    <name evidence="1" type="ORF">T230_03470</name>
</gene>
<proteinExistence type="predicted"/>
<protein>
    <recommendedName>
        <fullName evidence="3">DUF4374 domain-containing protein</fullName>
    </recommendedName>
</protein>
<accession>W2CUF1</accession>
<evidence type="ECO:0000313" key="1">
    <source>
        <dbReference type="EMBL" id="ETK10067.1"/>
    </source>
</evidence>
<organism evidence="1 2">
    <name type="scientific">Tannerella sp. oral taxon BU063 isolate Cell 1/3</name>
    <dbReference type="NCBI Taxonomy" id="1411022"/>
    <lineage>
        <taxon>Bacteria</taxon>
        <taxon>Pseudomonadati</taxon>
        <taxon>Bacteroidota</taxon>
        <taxon>Bacteroidia</taxon>
        <taxon>Bacteroidales</taxon>
        <taxon>Tannerellaceae</taxon>
        <taxon>Tannerella</taxon>
    </lineage>
</organism>
<dbReference type="Proteomes" id="UP000034982">
    <property type="component" value="Unassembled WGS sequence"/>
</dbReference>
<dbReference type="EMBL" id="AYYE01000654">
    <property type="protein sequence ID" value="ETK10067.1"/>
    <property type="molecule type" value="Genomic_DNA"/>
</dbReference>
<reference evidence="1 2" key="1">
    <citation type="submission" date="2013-11" db="EMBL/GenBank/DDBJ databases">
        <title>Single cell genomics of uncultured Tannerella BU063 (oral taxon 286).</title>
        <authorList>
            <person name="Beall C.J."/>
            <person name="Campbell A.G."/>
            <person name="Griffen A.L."/>
            <person name="Podar M."/>
            <person name="Leys E.J."/>
        </authorList>
    </citation>
    <scope>NUCLEOTIDE SEQUENCE [LARGE SCALE GENOMIC DNA]</scope>
    <source>
        <strain evidence="1">Cell 1/3</strain>
    </source>
</reference>
<comment type="caution">
    <text evidence="1">The sequence shown here is derived from an EMBL/GenBank/DDBJ whole genome shotgun (WGS) entry which is preliminary data.</text>
</comment>
<dbReference type="PATRIC" id="fig|1411022.3.peg.187"/>
<feature type="non-terminal residue" evidence="1">
    <location>
        <position position="1"/>
    </location>
</feature>
<sequence>PAPPDKDKFNTSGIANYRDGKILYAFVYNNERSYFQLAFINAADMKTEKVVKETRAEFMAGTAYGELLQHKSFFTPNGDYYLACNSVNAGAKSSTQQHGALLRIKKGATEFDKSYRGYNHPKGKIVTADCLSPTKALLYIQDPEHTGAKGWGADYNCYYAILDLTTDQLTEIQYNGTNLPFSSGTFSQRSLVLGNKAYIGVNPKDAPTCIYIYDIPSGQVTKGMIIAKGYHFERIVGIEE</sequence>
<name>W2CUF1_9BACT</name>